<evidence type="ECO:0000313" key="2">
    <source>
        <dbReference type="Proteomes" id="UP000658278"/>
    </source>
</evidence>
<gene>
    <name evidence="1" type="ORF">JIN81_17025</name>
</gene>
<reference evidence="1" key="1">
    <citation type="submission" date="2021-01" db="EMBL/GenBank/DDBJ databases">
        <title>Modified the classification status of verrucomicrobia.</title>
        <authorList>
            <person name="Feng X."/>
        </authorList>
    </citation>
    <scope>NUCLEOTIDE SEQUENCE</scope>
    <source>
        <strain evidence="1">KCTC 22201</strain>
    </source>
</reference>
<proteinExistence type="predicted"/>
<sequence length="197" mass="21308">MPSFLPIFGLGLILMHASHAQVRIHDTAVRLLAKPFGIEKRIQLESIDALHCAADGTKRITLTLRNSGVKEVVLNDPSFSLDIVLPDGNWASLGTVGGASITFPITGKDHTVSRTYVATFDSKLKRADLEAYLRDSAKSSGRLRLLGRADMLVNSGGKTEFSKKNLKLEVAGVTTLATHFKAVSVSRADQLPTVGRR</sequence>
<accession>A0A934VHJ6</accession>
<dbReference type="AlphaFoldDB" id="A0A934VHJ6"/>
<evidence type="ECO:0000313" key="1">
    <source>
        <dbReference type="EMBL" id="MBK1828740.1"/>
    </source>
</evidence>
<dbReference type="Proteomes" id="UP000658278">
    <property type="component" value="Unassembled WGS sequence"/>
</dbReference>
<comment type="caution">
    <text evidence="1">The sequence shown here is derived from an EMBL/GenBank/DDBJ whole genome shotgun (WGS) entry which is preliminary data.</text>
</comment>
<name>A0A934VHJ6_9BACT</name>
<keyword evidence="2" id="KW-1185">Reference proteome</keyword>
<dbReference type="EMBL" id="JAENII010000016">
    <property type="protein sequence ID" value="MBK1828740.1"/>
    <property type="molecule type" value="Genomic_DNA"/>
</dbReference>
<dbReference type="RefSeq" id="WP_200282747.1">
    <property type="nucleotide sequence ID" value="NZ_JAENII010000016.1"/>
</dbReference>
<organism evidence="1 2">
    <name type="scientific">Haloferula rosea</name>
    <dbReference type="NCBI Taxonomy" id="490093"/>
    <lineage>
        <taxon>Bacteria</taxon>
        <taxon>Pseudomonadati</taxon>
        <taxon>Verrucomicrobiota</taxon>
        <taxon>Verrucomicrobiia</taxon>
        <taxon>Verrucomicrobiales</taxon>
        <taxon>Verrucomicrobiaceae</taxon>
        <taxon>Haloferula</taxon>
    </lineage>
</organism>
<protein>
    <submittedName>
        <fullName evidence="1">Uncharacterized protein</fullName>
    </submittedName>
</protein>